<evidence type="ECO:0000256" key="1">
    <source>
        <dbReference type="SAM" id="MobiDB-lite"/>
    </source>
</evidence>
<dbReference type="AlphaFoldDB" id="A0A426Y8H6"/>
<dbReference type="Proteomes" id="UP000287651">
    <property type="component" value="Unassembled WGS sequence"/>
</dbReference>
<protein>
    <submittedName>
        <fullName evidence="2">Uncharacterized protein</fullName>
    </submittedName>
</protein>
<dbReference type="EMBL" id="AMZH03014207">
    <property type="protein sequence ID" value="RRT48027.1"/>
    <property type="molecule type" value="Genomic_DNA"/>
</dbReference>
<accession>A0A426Y8H6</accession>
<feature type="compositionally biased region" description="Basic and acidic residues" evidence="1">
    <location>
        <begin position="91"/>
        <end position="105"/>
    </location>
</feature>
<comment type="caution">
    <text evidence="2">The sequence shown here is derived from an EMBL/GenBank/DDBJ whole genome shotgun (WGS) entry which is preliminary data.</text>
</comment>
<gene>
    <name evidence="2" type="ORF">B296_00031147</name>
</gene>
<feature type="region of interest" description="Disordered" evidence="1">
    <location>
        <begin position="81"/>
        <end position="117"/>
    </location>
</feature>
<evidence type="ECO:0000313" key="2">
    <source>
        <dbReference type="EMBL" id="RRT48027.1"/>
    </source>
</evidence>
<proteinExistence type="predicted"/>
<sequence>MTTASVRALATIEEKERGWPVAEQVHQRRAWSWRQVVGKRHRRKQWVAVVRTRLEARGEGSGRGRQGLRLWLCSRGEATRLGAGSKRRKGDGRDGRCGGREERNRGGQQRKRRPRERATMMYGCCGRKGGEEEQHGQGWPTAYIGEMGKTAARLAVGSGKASEFGEGCGRGER</sequence>
<organism evidence="2 3">
    <name type="scientific">Ensete ventricosum</name>
    <name type="common">Abyssinian banana</name>
    <name type="synonym">Musa ensete</name>
    <dbReference type="NCBI Taxonomy" id="4639"/>
    <lineage>
        <taxon>Eukaryota</taxon>
        <taxon>Viridiplantae</taxon>
        <taxon>Streptophyta</taxon>
        <taxon>Embryophyta</taxon>
        <taxon>Tracheophyta</taxon>
        <taxon>Spermatophyta</taxon>
        <taxon>Magnoliopsida</taxon>
        <taxon>Liliopsida</taxon>
        <taxon>Zingiberales</taxon>
        <taxon>Musaceae</taxon>
        <taxon>Ensete</taxon>
    </lineage>
</organism>
<reference evidence="2 3" key="1">
    <citation type="journal article" date="2014" name="Agronomy (Basel)">
        <title>A Draft Genome Sequence for Ensete ventricosum, the Drought-Tolerant Tree Against Hunger.</title>
        <authorList>
            <person name="Harrison J."/>
            <person name="Moore K.A."/>
            <person name="Paszkiewicz K."/>
            <person name="Jones T."/>
            <person name="Grant M."/>
            <person name="Ambacheew D."/>
            <person name="Muzemil S."/>
            <person name="Studholme D.J."/>
        </authorList>
    </citation>
    <scope>NUCLEOTIDE SEQUENCE [LARGE SCALE GENOMIC DNA]</scope>
</reference>
<name>A0A426Y8H6_ENSVE</name>
<evidence type="ECO:0000313" key="3">
    <source>
        <dbReference type="Proteomes" id="UP000287651"/>
    </source>
</evidence>